<protein>
    <submittedName>
        <fullName evidence="1">Uncharacterized protein 202</fullName>
    </submittedName>
</protein>
<evidence type="ECO:0000313" key="2">
    <source>
        <dbReference type="Proteomes" id="UP000008388"/>
    </source>
</evidence>
<name>F8SJ45_BPPA3</name>
<accession>F8SJ45</accession>
<dbReference type="KEGG" id="vg:26643730"/>
<proteinExistence type="predicted"/>
<sequence>MPTLASASFTGIPTDPVKTVDAYKDVVDTTLQNTLQPKISAFEIGMDDLLAKTTKVVKGIGSSLLGSGGIDLNQAKDRIVDALKGSRSSIVYLGEALERSINEELTGTDTGTGYVRKATDMLDGVKAIMQNKEYYFENGNFQGVNGIMGFLGDLTNNSILRAVDLGANAAILKGVLSQVSAWGIPDLVDTTFGASWNDQYKRYDYQYDDNFRFTVAKRTSKDLSPGTDLLTIDRIMVHGGDMALVAENPDFPIQLLSSYVFPAGTVPGGPFPVMIPDPANPSGPMIPDPEGTQTVPNYANELALLLEIMDRLKPDWFYYLRRVFIDRNGDGDYYRDDKVWNLRVIAQASQDATTLLLTSDEHRDAVLTAPFYKVESATAELKAMYPYFAE</sequence>
<keyword evidence="2" id="KW-1185">Reference proteome</keyword>
<dbReference type="OrthoDB" id="14663at10239"/>
<dbReference type="GeneID" id="26643730"/>
<gene>
    <name evidence="1" type="primary">202</name>
</gene>
<dbReference type="EMBL" id="HQ630627">
    <property type="protein sequence ID" value="AEH03625.1"/>
    <property type="molecule type" value="Genomic_DNA"/>
</dbReference>
<organismHost>
    <name type="scientific">Pseudomonas aeruginosa</name>
    <dbReference type="NCBI Taxonomy" id="287"/>
</organismHost>
<evidence type="ECO:0000313" key="1">
    <source>
        <dbReference type="EMBL" id="AEH03625.1"/>
    </source>
</evidence>
<dbReference type="RefSeq" id="YP_009217281.1">
    <property type="nucleotide sequence ID" value="NC_028999.1"/>
</dbReference>
<organism evidence="1 2">
    <name type="scientific">Pseudomonas phage PhiPA3</name>
    <name type="common">Pseudomonas aeruginosa phage PhiPA3</name>
    <dbReference type="NCBI Taxonomy" id="998086"/>
    <lineage>
        <taxon>Viruses</taxon>
        <taxon>Duplodnaviria</taxon>
        <taxon>Heunggongvirae</taxon>
        <taxon>Uroviricota</taxon>
        <taxon>Caudoviricetes</taxon>
        <taxon>Chimalliviridae</taxon>
        <taxon>Miltoncavirus</taxon>
        <taxon>Miltoncavirus PhiPA3</taxon>
    </lineage>
</organism>
<reference evidence="1 2" key="1">
    <citation type="journal article" date="2011" name="Microbiology">
        <title>The Pseudomonas aeruginosa generalized transducing phage phiPA3 is a new member of the phiKZ-like group of 'jumbo' phages, and infects model laboratory strains and clinical isolates from cystic fibrosis patients.</title>
        <authorList>
            <person name="Monson R."/>
            <person name="Foulds I."/>
            <person name="Foweraker J."/>
            <person name="Welch M."/>
            <person name="Salmond G.P."/>
        </authorList>
    </citation>
    <scope>NUCLEOTIDE SEQUENCE [LARGE SCALE GENOMIC DNA]</scope>
</reference>
<dbReference type="Proteomes" id="UP000008388">
    <property type="component" value="Segment"/>
</dbReference>